<dbReference type="EMBL" id="JAFEMC010000006">
    <property type="protein sequence ID" value="MBM6578145.1"/>
    <property type="molecule type" value="Genomic_DNA"/>
</dbReference>
<reference evidence="11 12" key="1">
    <citation type="submission" date="2020-12" db="EMBL/GenBank/DDBJ databases">
        <title>Sphingomonas sp.</title>
        <authorList>
            <person name="Kim M.K."/>
        </authorList>
    </citation>
    <scope>NUCLEOTIDE SEQUENCE [LARGE SCALE GENOMIC DNA]</scope>
    <source>
        <strain evidence="11 12">BT552</strain>
    </source>
</reference>
<keyword evidence="8 9" id="KW-0472">Membrane</keyword>
<comment type="subcellular location">
    <subcellularLocation>
        <location evidence="1">Cell membrane</location>
        <topology evidence="1">Multi-pass membrane protein</topology>
    </subcellularLocation>
</comment>
<evidence type="ECO:0000256" key="1">
    <source>
        <dbReference type="ARBA" id="ARBA00004651"/>
    </source>
</evidence>
<gene>
    <name evidence="11" type="ORF">ILT43_17315</name>
</gene>
<dbReference type="InterPro" id="IPR047055">
    <property type="entry name" value="MotA-like"/>
</dbReference>
<comment type="similarity">
    <text evidence="2">Belongs to the MotA family.</text>
</comment>
<dbReference type="RefSeq" id="WP_204200238.1">
    <property type="nucleotide sequence ID" value="NZ_JAFEMC010000006.1"/>
</dbReference>
<evidence type="ECO:0000313" key="11">
    <source>
        <dbReference type="EMBL" id="MBM6578145.1"/>
    </source>
</evidence>
<dbReference type="Pfam" id="PF01618">
    <property type="entry name" value="MotA_ExbB"/>
    <property type="match status" value="1"/>
</dbReference>
<comment type="caution">
    <text evidence="11">The sequence shown here is derived from an EMBL/GenBank/DDBJ whole genome shotgun (WGS) entry which is preliminary data.</text>
</comment>
<dbReference type="Proteomes" id="UP000763641">
    <property type="component" value="Unassembled WGS sequence"/>
</dbReference>
<feature type="transmembrane region" description="Helical" evidence="9">
    <location>
        <begin position="151"/>
        <end position="176"/>
    </location>
</feature>
<keyword evidence="4" id="KW-1003">Cell membrane</keyword>
<keyword evidence="7 9" id="KW-1133">Transmembrane helix</keyword>
<evidence type="ECO:0000259" key="10">
    <source>
        <dbReference type="Pfam" id="PF01618"/>
    </source>
</evidence>
<accession>A0ABS2DB40</accession>
<evidence type="ECO:0000256" key="3">
    <source>
        <dbReference type="ARBA" id="ARBA00022448"/>
    </source>
</evidence>
<evidence type="ECO:0000256" key="8">
    <source>
        <dbReference type="ARBA" id="ARBA00023136"/>
    </source>
</evidence>
<keyword evidence="6" id="KW-0283">Flagellar rotation</keyword>
<sequence length="215" mass="22310">MDVSTFIDPAAMAIVGGGTLAAVILRTPAADLARALHALRVLPRRRFSAEPLLLQIGALARIAQRCGVVALDRTVITDRDLAAGIAAIVDGAPATEVEILIRDARRTRIERHVVAADVWAAAAEVAPAMGMIGTLVGLARMFASIDDVSAIGGGMAVALLATLYGAVLANLVLAPVAGRLRAAGRREASERLRIEAPLVALAARETPVHQLRSAA</sequence>
<evidence type="ECO:0000256" key="9">
    <source>
        <dbReference type="SAM" id="Phobius"/>
    </source>
</evidence>
<evidence type="ECO:0000256" key="4">
    <source>
        <dbReference type="ARBA" id="ARBA00022475"/>
    </source>
</evidence>
<evidence type="ECO:0000256" key="6">
    <source>
        <dbReference type="ARBA" id="ARBA00022779"/>
    </source>
</evidence>
<evidence type="ECO:0000256" key="5">
    <source>
        <dbReference type="ARBA" id="ARBA00022692"/>
    </source>
</evidence>
<keyword evidence="3" id="KW-0813">Transport</keyword>
<feature type="transmembrane region" description="Helical" evidence="9">
    <location>
        <begin position="6"/>
        <end position="25"/>
    </location>
</feature>
<dbReference type="InterPro" id="IPR000540">
    <property type="entry name" value="Flag_MotA_CS"/>
</dbReference>
<name>A0ABS2DB40_9SPHN</name>
<dbReference type="PANTHER" id="PTHR30433">
    <property type="entry name" value="CHEMOTAXIS PROTEIN MOTA"/>
    <property type="match status" value="1"/>
</dbReference>
<keyword evidence="12" id="KW-1185">Reference proteome</keyword>
<evidence type="ECO:0000256" key="7">
    <source>
        <dbReference type="ARBA" id="ARBA00022989"/>
    </source>
</evidence>
<protein>
    <submittedName>
        <fullName evidence="11">MotA/TolQ/ExbB proton channel family protein</fullName>
    </submittedName>
</protein>
<dbReference type="InterPro" id="IPR002898">
    <property type="entry name" value="MotA_ExbB_proton_chnl"/>
</dbReference>
<proteinExistence type="inferred from homology"/>
<organism evidence="11 12">
    <name type="scientific">Sphingomonas longa</name>
    <dbReference type="NCBI Taxonomy" id="2778730"/>
    <lineage>
        <taxon>Bacteria</taxon>
        <taxon>Pseudomonadati</taxon>
        <taxon>Pseudomonadota</taxon>
        <taxon>Alphaproteobacteria</taxon>
        <taxon>Sphingomonadales</taxon>
        <taxon>Sphingomonadaceae</taxon>
        <taxon>Sphingomonas</taxon>
    </lineage>
</organism>
<keyword evidence="5 9" id="KW-0812">Transmembrane</keyword>
<evidence type="ECO:0000313" key="12">
    <source>
        <dbReference type="Proteomes" id="UP000763641"/>
    </source>
</evidence>
<evidence type="ECO:0000256" key="2">
    <source>
        <dbReference type="ARBA" id="ARBA00008038"/>
    </source>
</evidence>
<feature type="domain" description="MotA/TolQ/ExbB proton channel" evidence="10">
    <location>
        <begin position="76"/>
        <end position="190"/>
    </location>
</feature>
<feature type="transmembrane region" description="Helical" evidence="9">
    <location>
        <begin position="114"/>
        <end position="139"/>
    </location>
</feature>
<dbReference type="PROSITE" id="PS01307">
    <property type="entry name" value="MOTA"/>
    <property type="match status" value="1"/>
</dbReference>